<evidence type="ECO:0000313" key="2">
    <source>
        <dbReference type="EMBL" id="SDJ51258.1"/>
    </source>
</evidence>
<name>A0A1G8UBZ4_9BACL</name>
<evidence type="ECO:0000256" key="1">
    <source>
        <dbReference type="SAM" id="MobiDB-lite"/>
    </source>
</evidence>
<sequence>MKFRTTVILGGKTATGIPVPPEVVASLGSGKKPAVKVTINGYTYASTVAVMGGQFMLPLSAENRKGAGVSAGEEIEVELAPDNEPREVAVPPDFSEALDREPAARSFFDGLSYSNKRRFVLSIEDAKTAETRQRRISKSVQTLSEGRIQ</sequence>
<dbReference type="EMBL" id="FNDX01000018">
    <property type="protein sequence ID" value="SDJ51258.1"/>
    <property type="molecule type" value="Genomic_DNA"/>
</dbReference>
<dbReference type="Pfam" id="PF13376">
    <property type="entry name" value="OmdA"/>
    <property type="match status" value="1"/>
</dbReference>
<dbReference type="Pfam" id="PF08922">
    <property type="entry name" value="DUF1905"/>
    <property type="match status" value="1"/>
</dbReference>
<gene>
    <name evidence="2" type="ORF">SAMN05216192_11883</name>
</gene>
<dbReference type="AlphaFoldDB" id="A0A1G8UBZ4"/>
<reference evidence="3" key="1">
    <citation type="submission" date="2016-10" db="EMBL/GenBank/DDBJ databases">
        <authorList>
            <person name="Varghese N."/>
            <person name="Submissions S."/>
        </authorList>
    </citation>
    <scope>NUCLEOTIDE SEQUENCE [LARGE SCALE GENOMIC DNA]</scope>
    <source>
        <strain evidence="3">CGMCC 1.11012</strain>
    </source>
</reference>
<evidence type="ECO:0000313" key="3">
    <source>
        <dbReference type="Proteomes" id="UP000199050"/>
    </source>
</evidence>
<keyword evidence="3" id="KW-1185">Reference proteome</keyword>
<dbReference type="Proteomes" id="UP000199050">
    <property type="component" value="Unassembled WGS sequence"/>
</dbReference>
<evidence type="ECO:0008006" key="4">
    <source>
        <dbReference type="Google" id="ProtNLM"/>
    </source>
</evidence>
<dbReference type="STRING" id="1174501.SAMN05216192_11883"/>
<dbReference type="Gene3D" id="2.40.30.100">
    <property type="entry name" value="AF2212/PG0164-like"/>
    <property type="match status" value="1"/>
</dbReference>
<dbReference type="InterPro" id="IPR037079">
    <property type="entry name" value="AF2212/PG0164-like_sf"/>
</dbReference>
<feature type="region of interest" description="Disordered" evidence="1">
    <location>
        <begin position="128"/>
        <end position="149"/>
    </location>
</feature>
<proteinExistence type="predicted"/>
<dbReference type="OrthoDB" id="2604865at2"/>
<organism evidence="2 3">
    <name type="scientific">Paenibacillus typhae</name>
    <dbReference type="NCBI Taxonomy" id="1174501"/>
    <lineage>
        <taxon>Bacteria</taxon>
        <taxon>Bacillati</taxon>
        <taxon>Bacillota</taxon>
        <taxon>Bacilli</taxon>
        <taxon>Bacillales</taxon>
        <taxon>Paenibacillaceae</taxon>
        <taxon>Paenibacillus</taxon>
    </lineage>
</organism>
<dbReference type="SUPFAM" id="SSF141694">
    <property type="entry name" value="AF2212/PG0164-like"/>
    <property type="match status" value="1"/>
</dbReference>
<accession>A0A1G8UBZ4</accession>
<feature type="compositionally biased region" description="Polar residues" evidence="1">
    <location>
        <begin position="138"/>
        <end position="149"/>
    </location>
</feature>
<protein>
    <recommendedName>
        <fullName evidence="4">Bacteriocin-protection, YdeI or OmpD-Associated</fullName>
    </recommendedName>
</protein>
<dbReference type="InterPro" id="IPR015018">
    <property type="entry name" value="DUF1905"/>
</dbReference>
<dbReference type="RefSeq" id="WP_090715664.1">
    <property type="nucleotide sequence ID" value="NZ_CBCSKY010000018.1"/>
</dbReference>